<keyword evidence="5" id="KW-1185">Reference proteome</keyword>
<dbReference type="GO" id="GO:0004622">
    <property type="term" value="F:phosphatidylcholine lysophospholipase activity"/>
    <property type="evidence" value="ECO:0007669"/>
    <property type="project" value="TreeGrafter"/>
</dbReference>
<protein>
    <submittedName>
        <fullName evidence="4">GDSL-like Lipase/Acylhydrolase</fullName>
    </submittedName>
</protein>
<dbReference type="Proteomes" id="UP000320176">
    <property type="component" value="Unassembled WGS sequence"/>
</dbReference>
<gene>
    <name evidence="4" type="ORF">Pla52n_62430</name>
</gene>
<dbReference type="RefSeq" id="WP_146523164.1">
    <property type="nucleotide sequence ID" value="NZ_CP151726.1"/>
</dbReference>
<evidence type="ECO:0000313" key="5">
    <source>
        <dbReference type="Proteomes" id="UP000320176"/>
    </source>
</evidence>
<evidence type="ECO:0000256" key="1">
    <source>
        <dbReference type="SAM" id="Coils"/>
    </source>
</evidence>
<keyword evidence="2" id="KW-0732">Signal</keyword>
<dbReference type="OrthoDB" id="9794725at2"/>
<keyword evidence="1" id="KW-0175">Coiled coil</keyword>
<dbReference type="InterPro" id="IPR036514">
    <property type="entry name" value="SGNH_hydro_sf"/>
</dbReference>
<keyword evidence="4" id="KW-0378">Hydrolase</keyword>
<sequence length="463" mass="51473" precursor="true">MLKRTFVLCSALLLGWTLSLTPTLAQDKAVAPVAASATEIMVGPAKLTAGDTIVFLGDSITHQRLYTQYIEDFFMTRFPDVKLNFHNSGIGGDRAWDAVARLDRDVLAMDPSLVTILLGMNDGRYVPFDAEIFETYRTDMSTLLDGLAKSDAAVVPITPTMFDAQAARQQLQKRPRDEQMMQQYNAVLAYFGTWLRGEADRRGLRSIDMFSPLNQLTRQARQVDPAFTFIADAIHPGPDGQLIMAFAWLQDLGVQRSVSNIVVSLNPKGQRVARATGGTVSEISGDESRVEFTFAGRSLPWVVPDEAQMAAKMLNLGHKMSKEGLQVHSLPAGKYRLSIDGTEIGVFGHTSLASHIELQKYTNTPQYQQAAKVAAMNAERNNGPVKALRDHWYIVRNLNRVRRDSQANPNDEGLAKKLEEAEKKAVGFEERLVELEAAAQQSLDAIYEINQPQPHHYVIERVQ</sequence>
<evidence type="ECO:0000256" key="2">
    <source>
        <dbReference type="SAM" id="SignalP"/>
    </source>
</evidence>
<evidence type="ECO:0000313" key="4">
    <source>
        <dbReference type="EMBL" id="TWT92369.1"/>
    </source>
</evidence>
<accession>A0A5C5ZYL3</accession>
<feature type="coiled-coil region" evidence="1">
    <location>
        <begin position="411"/>
        <end position="438"/>
    </location>
</feature>
<dbReference type="InterPro" id="IPR051532">
    <property type="entry name" value="Ester_Hydrolysis_Enzymes"/>
</dbReference>
<comment type="caution">
    <text evidence="4">The sequence shown here is derived from an EMBL/GenBank/DDBJ whole genome shotgun (WGS) entry which is preliminary data.</text>
</comment>
<feature type="domain" description="SGNH hydrolase-type esterase" evidence="3">
    <location>
        <begin position="55"/>
        <end position="241"/>
    </location>
</feature>
<feature type="signal peptide" evidence="2">
    <location>
        <begin position="1"/>
        <end position="25"/>
    </location>
</feature>
<dbReference type="PANTHER" id="PTHR30383:SF5">
    <property type="entry name" value="SGNH HYDROLASE-TYPE ESTERASE DOMAIN-CONTAINING PROTEIN"/>
    <property type="match status" value="1"/>
</dbReference>
<organism evidence="4 5">
    <name type="scientific">Stieleria varia</name>
    <dbReference type="NCBI Taxonomy" id="2528005"/>
    <lineage>
        <taxon>Bacteria</taxon>
        <taxon>Pseudomonadati</taxon>
        <taxon>Planctomycetota</taxon>
        <taxon>Planctomycetia</taxon>
        <taxon>Pirellulales</taxon>
        <taxon>Pirellulaceae</taxon>
        <taxon>Stieleria</taxon>
    </lineage>
</organism>
<dbReference type="AlphaFoldDB" id="A0A5C5ZYL3"/>
<dbReference type="PANTHER" id="PTHR30383">
    <property type="entry name" value="THIOESTERASE 1/PROTEASE 1/LYSOPHOSPHOLIPASE L1"/>
    <property type="match status" value="1"/>
</dbReference>
<dbReference type="SUPFAM" id="SSF52266">
    <property type="entry name" value="SGNH hydrolase"/>
    <property type="match status" value="1"/>
</dbReference>
<name>A0A5C5ZYL3_9BACT</name>
<reference evidence="4 5" key="1">
    <citation type="submission" date="2019-02" db="EMBL/GenBank/DDBJ databases">
        <title>Deep-cultivation of Planctomycetes and their phenomic and genomic characterization uncovers novel biology.</title>
        <authorList>
            <person name="Wiegand S."/>
            <person name="Jogler M."/>
            <person name="Boedeker C."/>
            <person name="Pinto D."/>
            <person name="Vollmers J."/>
            <person name="Rivas-Marin E."/>
            <person name="Kohn T."/>
            <person name="Peeters S.H."/>
            <person name="Heuer A."/>
            <person name="Rast P."/>
            <person name="Oberbeckmann S."/>
            <person name="Bunk B."/>
            <person name="Jeske O."/>
            <person name="Meyerdierks A."/>
            <person name="Storesund J.E."/>
            <person name="Kallscheuer N."/>
            <person name="Luecker S."/>
            <person name="Lage O.M."/>
            <person name="Pohl T."/>
            <person name="Merkel B.J."/>
            <person name="Hornburger P."/>
            <person name="Mueller R.-W."/>
            <person name="Bruemmer F."/>
            <person name="Labrenz M."/>
            <person name="Spormann A.M."/>
            <person name="Op Den Camp H."/>
            <person name="Overmann J."/>
            <person name="Amann R."/>
            <person name="Jetten M.S.M."/>
            <person name="Mascher T."/>
            <person name="Medema M.H."/>
            <person name="Devos D.P."/>
            <person name="Kaster A.-K."/>
            <person name="Ovreas L."/>
            <person name="Rohde M."/>
            <person name="Galperin M.Y."/>
            <person name="Jogler C."/>
        </authorList>
    </citation>
    <scope>NUCLEOTIDE SEQUENCE [LARGE SCALE GENOMIC DNA]</scope>
    <source>
        <strain evidence="4 5">Pla52n</strain>
    </source>
</reference>
<dbReference type="CDD" id="cd01834">
    <property type="entry name" value="SGNH_hydrolase_like_2"/>
    <property type="match status" value="1"/>
</dbReference>
<dbReference type="InterPro" id="IPR013830">
    <property type="entry name" value="SGNH_hydro"/>
</dbReference>
<feature type="chain" id="PRO_5022739126" evidence="2">
    <location>
        <begin position="26"/>
        <end position="463"/>
    </location>
</feature>
<proteinExistence type="predicted"/>
<dbReference type="Pfam" id="PF13472">
    <property type="entry name" value="Lipase_GDSL_2"/>
    <property type="match status" value="1"/>
</dbReference>
<dbReference type="Gene3D" id="3.40.50.1110">
    <property type="entry name" value="SGNH hydrolase"/>
    <property type="match status" value="1"/>
</dbReference>
<evidence type="ECO:0000259" key="3">
    <source>
        <dbReference type="Pfam" id="PF13472"/>
    </source>
</evidence>
<dbReference type="EMBL" id="SJPN01000011">
    <property type="protein sequence ID" value="TWT92369.1"/>
    <property type="molecule type" value="Genomic_DNA"/>
</dbReference>